<sequence length="98" mass="10757">MRMGEEGIRKGESKTNKASNPKKKLCFTRWSSMPHTRAMTRTRRAESITTTNLIIGGVKAECAQNIMDSVNHAINQEEISTTLHAIRLADRPSGSGSG</sequence>
<evidence type="ECO:0000313" key="3">
    <source>
        <dbReference type="Proteomes" id="UP001189624"/>
    </source>
</evidence>
<keyword evidence="3" id="KW-1185">Reference proteome</keyword>
<dbReference type="EMBL" id="OY731400">
    <property type="protein sequence ID" value="CAJ1942009.1"/>
    <property type="molecule type" value="Genomic_DNA"/>
</dbReference>
<evidence type="ECO:0000256" key="1">
    <source>
        <dbReference type="SAM" id="MobiDB-lite"/>
    </source>
</evidence>
<accession>A0AA86SJJ8</accession>
<dbReference type="AlphaFoldDB" id="A0AA86SJJ8"/>
<name>A0AA86SJJ8_9FABA</name>
<feature type="compositionally biased region" description="Basic and acidic residues" evidence="1">
    <location>
        <begin position="1"/>
        <end position="15"/>
    </location>
</feature>
<reference evidence="2" key="1">
    <citation type="submission" date="2023-10" db="EMBL/GenBank/DDBJ databases">
        <authorList>
            <person name="Domelevo Entfellner J.-B."/>
        </authorList>
    </citation>
    <scope>NUCLEOTIDE SEQUENCE</scope>
</reference>
<dbReference type="Proteomes" id="UP001189624">
    <property type="component" value="Chromosome 3"/>
</dbReference>
<evidence type="ECO:0000313" key="2">
    <source>
        <dbReference type="EMBL" id="CAJ1942009.1"/>
    </source>
</evidence>
<protein>
    <submittedName>
        <fullName evidence="2">Uncharacterized protein</fullName>
    </submittedName>
</protein>
<dbReference type="Gramene" id="rna-AYBTSS11_LOCUS10618">
    <property type="protein sequence ID" value="CAJ1942009.1"/>
    <property type="gene ID" value="gene-AYBTSS11_LOCUS10618"/>
</dbReference>
<gene>
    <name evidence="2" type="ORF">AYBTSS11_LOCUS10618</name>
</gene>
<feature type="region of interest" description="Disordered" evidence="1">
    <location>
        <begin position="1"/>
        <end position="24"/>
    </location>
</feature>
<organism evidence="2 3">
    <name type="scientific">Sphenostylis stenocarpa</name>
    <dbReference type="NCBI Taxonomy" id="92480"/>
    <lineage>
        <taxon>Eukaryota</taxon>
        <taxon>Viridiplantae</taxon>
        <taxon>Streptophyta</taxon>
        <taxon>Embryophyta</taxon>
        <taxon>Tracheophyta</taxon>
        <taxon>Spermatophyta</taxon>
        <taxon>Magnoliopsida</taxon>
        <taxon>eudicotyledons</taxon>
        <taxon>Gunneridae</taxon>
        <taxon>Pentapetalae</taxon>
        <taxon>rosids</taxon>
        <taxon>fabids</taxon>
        <taxon>Fabales</taxon>
        <taxon>Fabaceae</taxon>
        <taxon>Papilionoideae</taxon>
        <taxon>50 kb inversion clade</taxon>
        <taxon>NPAAA clade</taxon>
        <taxon>indigoferoid/millettioid clade</taxon>
        <taxon>Phaseoleae</taxon>
        <taxon>Sphenostylis</taxon>
    </lineage>
</organism>
<proteinExistence type="predicted"/>